<feature type="compositionally biased region" description="Low complexity" evidence="1">
    <location>
        <begin position="642"/>
        <end position="654"/>
    </location>
</feature>
<protein>
    <submittedName>
        <fullName evidence="2">Uncharacterized protein</fullName>
    </submittedName>
</protein>
<organism evidence="2 3">
    <name type="scientific">Leptomonas pyrrhocoris</name>
    <name type="common">Firebug parasite</name>
    <dbReference type="NCBI Taxonomy" id="157538"/>
    <lineage>
        <taxon>Eukaryota</taxon>
        <taxon>Discoba</taxon>
        <taxon>Euglenozoa</taxon>
        <taxon>Kinetoplastea</taxon>
        <taxon>Metakinetoplastina</taxon>
        <taxon>Trypanosomatida</taxon>
        <taxon>Trypanosomatidae</taxon>
        <taxon>Leishmaniinae</taxon>
        <taxon>Leptomonas</taxon>
    </lineage>
</organism>
<reference evidence="2 3" key="1">
    <citation type="submission" date="2015-07" db="EMBL/GenBank/DDBJ databases">
        <title>High-quality genome of monoxenous trypanosomatid Leptomonas pyrrhocoris.</title>
        <authorList>
            <person name="Flegontov P."/>
            <person name="Butenko A."/>
            <person name="Firsov S."/>
            <person name="Vlcek C."/>
            <person name="Logacheva M.D."/>
            <person name="Field M."/>
            <person name="Filatov D."/>
            <person name="Flegontova O."/>
            <person name="Gerasimov E."/>
            <person name="Jackson A.P."/>
            <person name="Kelly S."/>
            <person name="Opperdoes F."/>
            <person name="O'Reilly A."/>
            <person name="Votypka J."/>
            <person name="Yurchenko V."/>
            <person name="Lukes J."/>
        </authorList>
    </citation>
    <scope>NUCLEOTIDE SEQUENCE [LARGE SCALE GENOMIC DNA]</scope>
    <source>
        <strain evidence="2">H10</strain>
    </source>
</reference>
<evidence type="ECO:0000313" key="2">
    <source>
        <dbReference type="EMBL" id="KPA73952.1"/>
    </source>
</evidence>
<dbReference type="OMA" id="WNAYLAC"/>
<dbReference type="VEuPathDB" id="TriTrypDB:LpyrH10_32_0710"/>
<name>A0A0N0VCV9_LEPPY</name>
<dbReference type="AlphaFoldDB" id="A0A0N0VCV9"/>
<feature type="region of interest" description="Disordered" evidence="1">
    <location>
        <begin position="642"/>
        <end position="663"/>
    </location>
</feature>
<dbReference type="OrthoDB" id="241764at2759"/>
<gene>
    <name evidence="2" type="ORF">ABB37_09538</name>
</gene>
<evidence type="ECO:0000313" key="3">
    <source>
        <dbReference type="Proteomes" id="UP000037923"/>
    </source>
</evidence>
<accession>A0A0N0VCV9</accession>
<dbReference type="RefSeq" id="XP_015652391.1">
    <property type="nucleotide sequence ID" value="XM_015809071.1"/>
</dbReference>
<dbReference type="GeneID" id="26909821"/>
<dbReference type="EMBL" id="LGTL01000032">
    <property type="protein sequence ID" value="KPA73952.1"/>
    <property type="molecule type" value="Genomic_DNA"/>
</dbReference>
<proteinExistence type="predicted"/>
<sequence length="663" mass="72862">MQRTRCSLLNFVLDTPSKQLRATSRKVEHWRTRHLKESKETTNSYHKEQYINAFLEAQSAAMMHRHAVEVAPSAQAALTRSSSVLTASRELTALALELEAKYSGKATAASHFSLMQSDEALPRRSLEASRGQSASCVAPIEFGAWRSAAATDARLRQKIRSVDVVRHCVIREARTPPELSPEVIERALPRRPPPAVQRLLAFVQSRSFRAATTPVEMDRLCCGFTAALRALKHSRELQKSVALFVVFSLSCYREWSTAAPFVLWLHAQWPSLANFPAAASPSAVDPAMLHVADSSHFVALLFDTLRWASAVNAALLPTLEEAELFCDAAHRALAESTGGGGVVDEKDHDGPLWSPVVAAPLLSVVGLREGVDTPLRNSTQQLQRFADRYCIRRSMPSSYYHEKKKAAPLAYMPALAWGEYLRALHRCGASLLDLQAATDNITDAGVTRHARQLLSNTHVWNAYLACCPGPHALEVYERNRGRYHVQDTPATIAAVMTALLNAHTAETNAQARTLWSRLRKGQPAKKMITGTCSTVVAHARLLQAEGNAAAVRALLTSYEDLYECFGVPHEWFQQQRKELAERESRGRERAMADGLRVLLRASAAFPLLIPPAVQVALVQAARETGEEAAGISVREREVAQDAAALSSPAEPPELTAEDLAAMM</sequence>
<dbReference type="Proteomes" id="UP000037923">
    <property type="component" value="Unassembled WGS sequence"/>
</dbReference>
<evidence type="ECO:0000256" key="1">
    <source>
        <dbReference type="SAM" id="MobiDB-lite"/>
    </source>
</evidence>
<comment type="caution">
    <text evidence="2">The sequence shown here is derived from an EMBL/GenBank/DDBJ whole genome shotgun (WGS) entry which is preliminary data.</text>
</comment>
<keyword evidence="3" id="KW-1185">Reference proteome</keyword>